<protein>
    <submittedName>
        <fullName evidence="1">Uncharacterized protein</fullName>
    </submittedName>
</protein>
<accession>A0A841FY67</accession>
<gene>
    <name evidence="1" type="ORF">HNR73_004783</name>
</gene>
<dbReference type="RefSeq" id="WP_184789741.1">
    <property type="nucleotide sequence ID" value="NZ_BONT01000056.1"/>
</dbReference>
<dbReference type="Proteomes" id="UP000548476">
    <property type="component" value="Unassembled WGS sequence"/>
</dbReference>
<comment type="caution">
    <text evidence="1">The sequence shown here is derived from an EMBL/GenBank/DDBJ whole genome shotgun (WGS) entry which is preliminary data.</text>
</comment>
<proteinExistence type="predicted"/>
<dbReference type="AlphaFoldDB" id="A0A841FY67"/>
<keyword evidence="2" id="KW-1185">Reference proteome</keyword>
<name>A0A841FY67_9ACTN</name>
<reference evidence="1 2" key="1">
    <citation type="submission" date="2020-08" db="EMBL/GenBank/DDBJ databases">
        <title>Genomic Encyclopedia of Type Strains, Phase IV (KMG-IV): sequencing the most valuable type-strain genomes for metagenomic binning, comparative biology and taxonomic classification.</title>
        <authorList>
            <person name="Goeker M."/>
        </authorList>
    </citation>
    <scope>NUCLEOTIDE SEQUENCE [LARGE SCALE GENOMIC DNA]</scope>
    <source>
        <strain evidence="1 2">YIM 65646</strain>
    </source>
</reference>
<dbReference type="EMBL" id="JACHGT010000010">
    <property type="protein sequence ID" value="MBB6036910.1"/>
    <property type="molecule type" value="Genomic_DNA"/>
</dbReference>
<sequence length="98" mass="10751">MSTAPWSPELELDVRDDGCRLALVGVAHGSGPTLQEAGNDLLDKLFGISVAVRRSAGRRPPVRGVHRPEVWLWLWRTGDMALRGGDLREHVFGPEGAR</sequence>
<evidence type="ECO:0000313" key="1">
    <source>
        <dbReference type="EMBL" id="MBB6036910.1"/>
    </source>
</evidence>
<evidence type="ECO:0000313" key="2">
    <source>
        <dbReference type="Proteomes" id="UP000548476"/>
    </source>
</evidence>
<organism evidence="1 2">
    <name type="scientific">Phytomonospora endophytica</name>
    <dbReference type="NCBI Taxonomy" id="714109"/>
    <lineage>
        <taxon>Bacteria</taxon>
        <taxon>Bacillati</taxon>
        <taxon>Actinomycetota</taxon>
        <taxon>Actinomycetes</taxon>
        <taxon>Micromonosporales</taxon>
        <taxon>Micromonosporaceae</taxon>
        <taxon>Phytomonospora</taxon>
    </lineage>
</organism>